<evidence type="ECO:0000256" key="2">
    <source>
        <dbReference type="ARBA" id="ARBA00022723"/>
    </source>
</evidence>
<dbReference type="Pfam" id="PF00628">
    <property type="entry name" value="PHD"/>
    <property type="match status" value="1"/>
</dbReference>
<evidence type="ECO:0000313" key="12">
    <source>
        <dbReference type="EMBL" id="PNI26902.1"/>
    </source>
</evidence>
<feature type="compositionally biased region" description="Basic residues" evidence="9">
    <location>
        <begin position="855"/>
        <end position="881"/>
    </location>
</feature>
<dbReference type="GO" id="GO:0008270">
    <property type="term" value="F:zinc ion binding"/>
    <property type="evidence" value="ECO:0007669"/>
    <property type="project" value="UniProtKB-KW"/>
</dbReference>
<sequence>MDDDSMDELVARSPGPDGRPQVGPADLAEESSEGSSGDSGDDSDSEHGDGTDGEDEGASEEEDLEDRSGSEDSEDDGETLLEVAGTQGKLEAAGSFNSDDDAESCPICLNAFRDQAVGTPEDCAHYFCLDCIVEWSKIPVENTKASEEEDPTFCEVCGRSDREDRLLLCDGCDAGYHMECLDPPLQEVPVDEWFCPECAAPGVVLAADAGPVSEEEVSLLLADVVPTTSRLRPRAGRTRVIARTRQSERVRATVNRNRISTARRVQHTPGHLGSSLLDEAIEAVATGLSTAVYQRPLTPRTPARRKRKTRRRKKVPGRKKTPSGPSAKSKSSATRSKKRQHRVKKRRGKKVKSEATTRSRIARTLGLRRPVHSSCIPSVLKPVEPSLGLLRADIGAASLSLFGDPYELDPFDRRRLPAAVPEPDLEEEPVPDLLGSILSCQSLLMLGSSDVIIHRDGSLSAKRAAPRRTDISELPRIPKIRRDDGGGRRDVAPAHGQSIEIPSACISRLTGREGAGQPGQGTRAESEASSRVPREPGVHTGSSRPPAPSSHGSLAPLGPSRGKGVGSTFESFRINIPGNMAHSSQLSSPGFCNTFRPVDNKEQRKENPSPLFSIKKTKQLRSEVYDPSDPTGSDSSAPSSSPERSGPGLLPSEITRTISINSPKAQTVQAVRCVTSYTVESIFGTEPEPLLGPSSAVSKLRGAVAAEGASDTEREEPTESQGLAARLRRPSPPEPWDEEDGASCSTFFGSEERTVTCVTVVEPEAPPSPDVPQAATHRVVELRPPSRSRSTSSSRSRKKAKRKRVSREHGRTRSESRDRSSRSASPSVGEERPRRQRSKAKSRRSSSDRSSSRERAKRKKAKDKSREHRRGPWGHSRRTSRSRSGSPGSSSYEHYESRKKKKRRSASRPRGRECSPTSSLERLRRHKHQRERSHEWPDRKESVVWPRDRRKRRSRSPSSEHRAREHRRPRSREKRPQTQSHSPERKGAVREASPAPLAQGEPGREDLPTRLPALGEAHVSPEVATADKAPLQAPPVLEVAAECEPDDLDLDYGDSVEAGHVFDDFSSDAVFIQLDDMSSPPSPESTDSSPERDFPLKPALPPASLAVAAIQREVSLMHDEDPSQPHPLPEGPQEPHLLRPDAAEKAEAPSSPDVAPAGKEDSPSMSGRVQEAARPEEVVSQTPLLRSRALVKRVTWNLQESESSAPAEDRAPRAPLHRPQKPREGAWDMEDVAPTGVRQAFSELPFPSHVLPEPGFPDTDPSQVYSPGLPPAPAQPSSIPPCALVSQPTVQFILQGSLPLVGCGAAQTLAPVPAALTPASEPASQATAASNSEEKTPAPRLAAEKTKKEEYMKKLHMQERAVEEVKLAIKPFYQKREVTKEEYKDILRKAVQKICHSKSGEINPVKVANLVKAYVDKYRHMRRHKKPEAGEELPTQGAEG</sequence>
<dbReference type="InterPro" id="IPR019786">
    <property type="entry name" value="Zinc_finger_PHD-type_CS"/>
</dbReference>
<feature type="compositionally biased region" description="Low complexity" evidence="9">
    <location>
        <begin position="627"/>
        <end position="651"/>
    </location>
</feature>
<dbReference type="SMART" id="SM00184">
    <property type="entry name" value="RING"/>
    <property type="match status" value="1"/>
</dbReference>
<feature type="compositionally biased region" description="Polar residues" evidence="9">
    <location>
        <begin position="581"/>
        <end position="591"/>
    </location>
</feature>
<dbReference type="PROSITE" id="PS01359">
    <property type="entry name" value="ZF_PHD_1"/>
    <property type="match status" value="1"/>
</dbReference>
<evidence type="ECO:0000313" key="13">
    <source>
        <dbReference type="Proteomes" id="UP000236370"/>
    </source>
</evidence>
<feature type="compositionally biased region" description="Basic and acidic residues" evidence="9">
    <location>
        <begin position="932"/>
        <end position="942"/>
    </location>
</feature>
<evidence type="ECO:0000256" key="6">
    <source>
        <dbReference type="ARBA" id="ARBA00064669"/>
    </source>
</evidence>
<gene>
    <name evidence="12" type="ORF">CK820_G0044159</name>
</gene>
<dbReference type="InterPro" id="IPR001841">
    <property type="entry name" value="Znf_RING"/>
</dbReference>
<evidence type="ECO:0000256" key="1">
    <source>
        <dbReference type="ARBA" id="ARBA00022553"/>
    </source>
</evidence>
<dbReference type="PANTHER" id="PTHR12618:SF20">
    <property type="entry name" value="PHD AND RING FINGER DOMAIN-CONTAINING PROTEIN 1"/>
    <property type="match status" value="1"/>
</dbReference>
<feature type="compositionally biased region" description="Low complexity" evidence="9">
    <location>
        <begin position="322"/>
        <end position="334"/>
    </location>
</feature>
<dbReference type="SUPFAM" id="SSF57850">
    <property type="entry name" value="RING/U-box"/>
    <property type="match status" value="1"/>
</dbReference>
<keyword evidence="5" id="KW-0175">Coiled coil</keyword>
<feature type="compositionally biased region" description="Basic residues" evidence="9">
    <location>
        <begin position="795"/>
        <end position="806"/>
    </location>
</feature>
<evidence type="ECO:0000256" key="7">
    <source>
        <dbReference type="ARBA" id="ARBA00073980"/>
    </source>
</evidence>
<organism evidence="12 13">
    <name type="scientific">Pan troglodytes</name>
    <name type="common">Chimpanzee</name>
    <dbReference type="NCBI Taxonomy" id="9598"/>
    <lineage>
        <taxon>Eukaryota</taxon>
        <taxon>Metazoa</taxon>
        <taxon>Chordata</taxon>
        <taxon>Craniata</taxon>
        <taxon>Vertebrata</taxon>
        <taxon>Euteleostomi</taxon>
        <taxon>Mammalia</taxon>
        <taxon>Eutheria</taxon>
        <taxon>Euarchontoglires</taxon>
        <taxon>Primates</taxon>
        <taxon>Haplorrhini</taxon>
        <taxon>Catarrhini</taxon>
        <taxon>Hominidae</taxon>
        <taxon>Pan</taxon>
    </lineage>
</organism>
<dbReference type="InterPro" id="IPR047157">
    <property type="entry name" value="PHRF1/Atg35"/>
</dbReference>
<feature type="domain" description="PHD-type" evidence="10">
    <location>
        <begin position="151"/>
        <end position="201"/>
    </location>
</feature>
<evidence type="ECO:0000259" key="10">
    <source>
        <dbReference type="PROSITE" id="PS50016"/>
    </source>
</evidence>
<keyword evidence="2" id="KW-0479">Metal-binding</keyword>
<dbReference type="PROSITE" id="PS50089">
    <property type="entry name" value="ZF_RING_2"/>
    <property type="match status" value="1"/>
</dbReference>
<proteinExistence type="predicted"/>
<evidence type="ECO:0000259" key="11">
    <source>
        <dbReference type="PROSITE" id="PS50089"/>
    </source>
</evidence>
<feature type="compositionally biased region" description="Basic residues" evidence="9">
    <location>
        <begin position="897"/>
        <end position="909"/>
    </location>
</feature>
<dbReference type="PROSITE" id="PS50016">
    <property type="entry name" value="ZF_PHD_2"/>
    <property type="match status" value="1"/>
</dbReference>
<feature type="compositionally biased region" description="Low complexity" evidence="9">
    <location>
        <begin position="1075"/>
        <end position="1088"/>
    </location>
</feature>
<dbReference type="GO" id="GO:0016567">
    <property type="term" value="P:protein ubiquitination"/>
    <property type="evidence" value="ECO:0007669"/>
    <property type="project" value="UniProtKB-ARBA"/>
</dbReference>
<feature type="compositionally biased region" description="Basic and acidic residues" evidence="9">
    <location>
        <begin position="524"/>
        <end position="537"/>
    </location>
</feature>
<dbReference type="PANTHER" id="PTHR12618">
    <property type="entry name" value="PHD AND RING FINGER DOMAIN-CONTAINING PROTEIN 1"/>
    <property type="match status" value="1"/>
</dbReference>
<dbReference type="InterPro" id="IPR001965">
    <property type="entry name" value="Znf_PHD"/>
</dbReference>
<evidence type="ECO:0000256" key="5">
    <source>
        <dbReference type="ARBA" id="ARBA00023054"/>
    </source>
</evidence>
<feature type="compositionally biased region" description="Basic and acidic residues" evidence="9">
    <location>
        <begin position="480"/>
        <end position="492"/>
    </location>
</feature>
<dbReference type="SMART" id="SM00249">
    <property type="entry name" value="PHD"/>
    <property type="match status" value="1"/>
</dbReference>
<feature type="region of interest" description="Disordered" evidence="9">
    <location>
        <begin position="701"/>
        <end position="1031"/>
    </location>
</feature>
<feature type="compositionally biased region" description="Low complexity" evidence="9">
    <location>
        <begin position="882"/>
        <end position="892"/>
    </location>
</feature>
<feature type="region of interest" description="Disordered" evidence="9">
    <location>
        <begin position="1072"/>
        <end position="1277"/>
    </location>
</feature>
<feature type="compositionally biased region" description="Basic residues" evidence="9">
    <location>
        <begin position="834"/>
        <end position="844"/>
    </location>
</feature>
<reference evidence="12 13" key="1">
    <citation type="submission" date="2017-12" db="EMBL/GenBank/DDBJ databases">
        <title>High-resolution comparative analysis of great ape genomes.</title>
        <authorList>
            <person name="Pollen A."/>
            <person name="Hastie A."/>
            <person name="Hormozdiari F."/>
            <person name="Dougherty M."/>
            <person name="Liu R."/>
            <person name="Chaisson M."/>
            <person name="Hoppe E."/>
            <person name="Hill C."/>
            <person name="Pang A."/>
            <person name="Hillier L."/>
            <person name="Baker C."/>
            <person name="Armstrong J."/>
            <person name="Shendure J."/>
            <person name="Paten B."/>
            <person name="Wilson R."/>
            <person name="Chao H."/>
            <person name="Schneider V."/>
            <person name="Ventura M."/>
            <person name="Kronenberg Z."/>
            <person name="Murali S."/>
            <person name="Gordon D."/>
            <person name="Cantsilieris S."/>
            <person name="Munson K."/>
            <person name="Nelson B."/>
            <person name="Raja A."/>
            <person name="Underwood J."/>
            <person name="Diekhans M."/>
            <person name="Fiddes I."/>
            <person name="Haussler D."/>
            <person name="Eichler E."/>
        </authorList>
    </citation>
    <scope>NUCLEOTIDE SEQUENCE [LARGE SCALE GENOMIC DNA]</scope>
    <source>
        <strain evidence="12">Yerkes chimp pedigree #C0471</strain>
    </source>
</reference>
<dbReference type="PROSITE" id="PS00518">
    <property type="entry name" value="ZF_RING_1"/>
    <property type="match status" value="1"/>
</dbReference>
<feature type="compositionally biased region" description="Polar residues" evidence="9">
    <location>
        <begin position="1322"/>
        <end position="1331"/>
    </location>
</feature>
<evidence type="ECO:0000256" key="4">
    <source>
        <dbReference type="ARBA" id="ARBA00022833"/>
    </source>
</evidence>
<feature type="compositionally biased region" description="Basic residues" evidence="9">
    <location>
        <begin position="302"/>
        <end position="321"/>
    </location>
</feature>
<evidence type="ECO:0000256" key="3">
    <source>
        <dbReference type="ARBA" id="ARBA00022771"/>
    </source>
</evidence>
<dbReference type="InterPro" id="IPR027370">
    <property type="entry name" value="Znf-RING_euk"/>
</dbReference>
<dbReference type="InterPro" id="IPR013083">
    <property type="entry name" value="Znf_RING/FYVE/PHD"/>
</dbReference>
<feature type="compositionally biased region" description="Basic and acidic residues" evidence="9">
    <location>
        <begin position="845"/>
        <end position="854"/>
    </location>
</feature>
<dbReference type="InterPro" id="IPR011011">
    <property type="entry name" value="Znf_FYVE_PHD"/>
</dbReference>
<keyword evidence="3 8" id="KW-0863">Zinc-finger</keyword>
<feature type="compositionally biased region" description="Basic and acidic residues" evidence="9">
    <location>
        <begin position="807"/>
        <end position="821"/>
    </location>
</feature>
<dbReference type="InterPro" id="IPR057031">
    <property type="entry name" value="SFR19-like_C"/>
</dbReference>
<comment type="caution">
    <text evidence="12">The sequence shown here is derived from an EMBL/GenBank/DDBJ whole genome shotgun (WGS) entry which is preliminary data.</text>
</comment>
<feature type="compositionally biased region" description="Acidic residues" evidence="9">
    <location>
        <begin position="51"/>
        <end position="76"/>
    </location>
</feature>
<feature type="compositionally biased region" description="Basic and acidic residues" evidence="9">
    <location>
        <begin position="598"/>
        <end position="607"/>
    </location>
</feature>
<accession>A0A2J8JVU9</accession>
<feature type="compositionally biased region" description="Basic and acidic residues" evidence="9">
    <location>
        <begin position="1332"/>
        <end position="1347"/>
    </location>
</feature>
<dbReference type="FunFam" id="3.30.40.10:FF:000526">
    <property type="entry name" value="PHD and ring finger domains 1"/>
    <property type="match status" value="1"/>
</dbReference>
<keyword evidence="1" id="KW-0597">Phosphoprotein</keyword>
<dbReference type="InterPro" id="IPR017907">
    <property type="entry name" value="Znf_RING_CS"/>
</dbReference>
<feature type="compositionally biased region" description="Basic residues" evidence="9">
    <location>
        <begin position="335"/>
        <end position="350"/>
    </location>
</feature>
<dbReference type="EMBL" id="NBAG03000421">
    <property type="protein sequence ID" value="PNI26902.1"/>
    <property type="molecule type" value="Genomic_DNA"/>
</dbReference>
<dbReference type="Proteomes" id="UP000236370">
    <property type="component" value="Unassembled WGS sequence"/>
</dbReference>
<dbReference type="Gene3D" id="3.30.40.10">
    <property type="entry name" value="Zinc/RING finger domain, C3HC4 (zinc finger)"/>
    <property type="match status" value="2"/>
</dbReference>
<evidence type="ECO:0000256" key="8">
    <source>
        <dbReference type="PROSITE-ProRule" id="PRU00175"/>
    </source>
</evidence>
<feature type="compositionally biased region" description="Basic residues" evidence="9">
    <location>
        <begin position="964"/>
        <end position="973"/>
    </location>
</feature>
<dbReference type="SUPFAM" id="SSF57903">
    <property type="entry name" value="FYVE/PHD zinc finger"/>
    <property type="match status" value="1"/>
</dbReference>
<comment type="subunit">
    <text evidence="6">Interacts with POLR2A (via the C-terminal domain).</text>
</comment>
<dbReference type="CDD" id="cd15536">
    <property type="entry name" value="PHD_PHRF1"/>
    <property type="match status" value="1"/>
</dbReference>
<feature type="region of interest" description="Disordered" evidence="9">
    <location>
        <begin position="1317"/>
        <end position="1347"/>
    </location>
</feature>
<evidence type="ECO:0000256" key="9">
    <source>
        <dbReference type="SAM" id="MobiDB-lite"/>
    </source>
</evidence>
<dbReference type="Pfam" id="PF13445">
    <property type="entry name" value="zf-RING_UBOX"/>
    <property type="match status" value="1"/>
</dbReference>
<feature type="compositionally biased region" description="Basic and acidic residues" evidence="9">
    <location>
        <begin position="1136"/>
        <end position="1147"/>
    </location>
</feature>
<feature type="domain" description="RING-type" evidence="11">
    <location>
        <begin position="105"/>
        <end position="157"/>
    </location>
</feature>
<name>A0A2J8JVU9_PANTR</name>
<dbReference type="InterPro" id="IPR019787">
    <property type="entry name" value="Znf_PHD-finger"/>
</dbReference>
<feature type="compositionally biased region" description="Low complexity" evidence="9">
    <location>
        <begin position="783"/>
        <end position="794"/>
    </location>
</feature>
<protein>
    <recommendedName>
        <fullName evidence="7">PHD and RING finger domain-containing protein 1</fullName>
    </recommendedName>
</protein>
<dbReference type="Pfam" id="PF23030">
    <property type="entry name" value="SCAF11-like_C"/>
    <property type="match status" value="1"/>
</dbReference>
<keyword evidence="4" id="KW-0862">Zinc</keyword>
<feature type="region of interest" description="Disordered" evidence="9">
    <location>
        <begin position="292"/>
        <end position="363"/>
    </location>
</feature>
<feature type="region of interest" description="Disordered" evidence="9">
    <location>
        <begin position="1"/>
        <end position="76"/>
    </location>
</feature>
<feature type="region of interest" description="Disordered" evidence="9">
    <location>
        <begin position="459"/>
        <end position="651"/>
    </location>
</feature>